<dbReference type="Gene3D" id="2.60.40.420">
    <property type="entry name" value="Cupredoxins - blue copper proteins"/>
    <property type="match status" value="2"/>
</dbReference>
<protein>
    <recommendedName>
        <fullName evidence="7">Plastocyanin-like domain-containing protein</fullName>
    </recommendedName>
</protein>
<dbReference type="Pfam" id="PF07731">
    <property type="entry name" value="Cu-oxidase_2"/>
    <property type="match status" value="1"/>
</dbReference>
<dbReference type="InterPro" id="IPR045087">
    <property type="entry name" value="Cu-oxidase_fam"/>
</dbReference>
<dbReference type="PANTHER" id="PTHR11709">
    <property type="entry name" value="MULTI-COPPER OXIDASE"/>
    <property type="match status" value="1"/>
</dbReference>
<evidence type="ECO:0000259" key="4">
    <source>
        <dbReference type="Pfam" id="PF00394"/>
    </source>
</evidence>
<dbReference type="InterPro" id="IPR011706">
    <property type="entry name" value="Cu-oxidase_C"/>
</dbReference>
<comment type="similarity">
    <text evidence="1">Belongs to the multicopper oxidase family.</text>
</comment>
<dbReference type="SUPFAM" id="SSF49503">
    <property type="entry name" value="Cupredoxins"/>
    <property type="match status" value="2"/>
</dbReference>
<evidence type="ECO:0008006" key="7">
    <source>
        <dbReference type="Google" id="ProtNLM"/>
    </source>
</evidence>
<dbReference type="GO" id="GO:0005507">
    <property type="term" value="F:copper ion binding"/>
    <property type="evidence" value="ECO:0007669"/>
    <property type="project" value="InterPro"/>
</dbReference>
<dbReference type="InterPro" id="IPR008972">
    <property type="entry name" value="Cupredoxin"/>
</dbReference>
<sequence>MADAMFPGLRFRDTEQMAASYLIQGRGRYTLSDGTLLANTPIAEFNVTQGNRYVFRIVAGTCFECQYIFTIENHDFVIIGADAQSTKPYRVNSLTMSPGERYSVVVNCNRNVGAYWMQVRTVGLCNHMRAQQVAIMRYSGARGNPASATPTFDVSRVNNPGLTMSPVNSNCTARTRRSDGPCIHDLRSAKNAPARIRNAQPDMRLIWGFGFYFFTDEELYNSGQYHRFLQSPFDPVGSTVNGVVNMFPPSPILSQYSDVPQNIVCPAQGFRADTWNRQHRECVNVMKVPADSVVEIVAVDIATHDPAGISHAIHLHGYDMYILEMGVMNGNVPFNQSYVQLMNYLNSNNRPRIPVDVVTKDTFPLTSGGYVVVRIITDNPGYWFFHCHFAYHLDSGMSGILQVGEQNTFPSPPPGFPKCGDYLPIP</sequence>
<dbReference type="EMBL" id="GECZ01007851">
    <property type="protein sequence ID" value="JAS61918.1"/>
    <property type="molecule type" value="Transcribed_RNA"/>
</dbReference>
<dbReference type="PANTHER" id="PTHR11709:SF232">
    <property type="entry name" value="STRAW, ISOFORM G"/>
    <property type="match status" value="1"/>
</dbReference>
<evidence type="ECO:0000256" key="3">
    <source>
        <dbReference type="ARBA" id="ARBA00023002"/>
    </source>
</evidence>
<dbReference type="PROSITE" id="PS00079">
    <property type="entry name" value="MULTICOPPER_OXIDASE1"/>
    <property type="match status" value="1"/>
</dbReference>
<organism evidence="6">
    <name type="scientific">Cuerna arida</name>
    <dbReference type="NCBI Taxonomy" id="1464854"/>
    <lineage>
        <taxon>Eukaryota</taxon>
        <taxon>Metazoa</taxon>
        <taxon>Ecdysozoa</taxon>
        <taxon>Arthropoda</taxon>
        <taxon>Hexapoda</taxon>
        <taxon>Insecta</taxon>
        <taxon>Pterygota</taxon>
        <taxon>Neoptera</taxon>
        <taxon>Paraneoptera</taxon>
        <taxon>Hemiptera</taxon>
        <taxon>Auchenorrhyncha</taxon>
        <taxon>Membracoidea</taxon>
        <taxon>Cicadellidae</taxon>
        <taxon>Cicadellinae</taxon>
        <taxon>Proconiini</taxon>
        <taxon>Cuerna</taxon>
    </lineage>
</organism>
<accession>A0A1B6GHK1</accession>
<keyword evidence="2" id="KW-0479">Metal-binding</keyword>
<dbReference type="Pfam" id="PF00394">
    <property type="entry name" value="Cu-oxidase"/>
    <property type="match status" value="1"/>
</dbReference>
<dbReference type="GO" id="GO:0016491">
    <property type="term" value="F:oxidoreductase activity"/>
    <property type="evidence" value="ECO:0007669"/>
    <property type="project" value="UniProtKB-KW"/>
</dbReference>
<dbReference type="GO" id="GO:0005886">
    <property type="term" value="C:plasma membrane"/>
    <property type="evidence" value="ECO:0007669"/>
    <property type="project" value="TreeGrafter"/>
</dbReference>
<evidence type="ECO:0000256" key="1">
    <source>
        <dbReference type="ARBA" id="ARBA00010609"/>
    </source>
</evidence>
<dbReference type="PROSITE" id="PS00080">
    <property type="entry name" value="MULTICOPPER_OXIDASE2"/>
    <property type="match status" value="1"/>
</dbReference>
<dbReference type="InterPro" id="IPR001117">
    <property type="entry name" value="Cu-oxidase_2nd"/>
</dbReference>
<dbReference type="CDD" id="cd13884">
    <property type="entry name" value="CuRO_2_tcLCC_insect_like"/>
    <property type="match status" value="1"/>
</dbReference>
<evidence type="ECO:0000259" key="5">
    <source>
        <dbReference type="Pfam" id="PF07731"/>
    </source>
</evidence>
<dbReference type="InterPro" id="IPR033138">
    <property type="entry name" value="Cu_oxidase_CS"/>
</dbReference>
<dbReference type="InterPro" id="IPR002355">
    <property type="entry name" value="Cu_oxidase_Cu_BS"/>
</dbReference>
<name>A0A1B6GHK1_9HEMI</name>
<feature type="domain" description="Plastocyanin-like" evidence="4">
    <location>
        <begin position="13"/>
        <end position="141"/>
    </location>
</feature>
<dbReference type="FunFam" id="2.60.40.420:FF:000045">
    <property type="entry name" value="Laccase 2"/>
    <property type="match status" value="1"/>
</dbReference>
<evidence type="ECO:0000256" key="2">
    <source>
        <dbReference type="ARBA" id="ARBA00022723"/>
    </source>
</evidence>
<evidence type="ECO:0000313" key="6">
    <source>
        <dbReference type="EMBL" id="JAS61918.1"/>
    </source>
</evidence>
<reference evidence="6" key="1">
    <citation type="submission" date="2015-11" db="EMBL/GenBank/DDBJ databases">
        <title>De novo transcriptome assembly of four potential Pierce s Disease insect vectors from Arizona vineyards.</title>
        <authorList>
            <person name="Tassone E.E."/>
        </authorList>
    </citation>
    <scope>NUCLEOTIDE SEQUENCE</scope>
</reference>
<keyword evidence="3" id="KW-0560">Oxidoreductase</keyword>
<feature type="domain" description="Plastocyanin-like" evidence="5">
    <location>
        <begin position="271"/>
        <end position="405"/>
    </location>
</feature>
<gene>
    <name evidence="6" type="ORF">g.27218</name>
</gene>
<dbReference type="GO" id="GO:0006826">
    <property type="term" value="P:iron ion transport"/>
    <property type="evidence" value="ECO:0007669"/>
    <property type="project" value="TreeGrafter"/>
</dbReference>
<dbReference type="AlphaFoldDB" id="A0A1B6GHK1"/>
<proteinExistence type="inferred from homology"/>
<dbReference type="CDD" id="cd13905">
    <property type="entry name" value="CuRO_3_tcLLC2_insect_like"/>
    <property type="match status" value="1"/>
</dbReference>